<comment type="caution">
    <text evidence="3">The sequence shown here is derived from an EMBL/GenBank/DDBJ whole genome shotgun (WGS) entry which is preliminary data.</text>
</comment>
<gene>
    <name evidence="3" type="ORF">B0F88_11427</name>
</gene>
<name>A0A2S6GQ42_9GAMM</name>
<dbReference type="Pfam" id="PF09176">
    <property type="entry name" value="Mpt_N"/>
    <property type="match status" value="1"/>
</dbReference>
<organism evidence="3 4">
    <name type="scientific">Methylobacter tundripaludum</name>
    <dbReference type="NCBI Taxonomy" id="173365"/>
    <lineage>
        <taxon>Bacteria</taxon>
        <taxon>Pseudomonadati</taxon>
        <taxon>Pseudomonadota</taxon>
        <taxon>Gammaproteobacteria</taxon>
        <taxon>Methylococcales</taxon>
        <taxon>Methylococcaceae</taxon>
        <taxon>Methylobacter</taxon>
    </lineage>
</organism>
<evidence type="ECO:0000313" key="4">
    <source>
        <dbReference type="Proteomes" id="UP000238071"/>
    </source>
</evidence>
<dbReference type="RefSeq" id="WP_104424836.1">
    <property type="nucleotide sequence ID" value="NZ_PTIY01000014.1"/>
</dbReference>
<evidence type="ECO:0000259" key="2">
    <source>
        <dbReference type="Pfam" id="PF09176"/>
    </source>
</evidence>
<dbReference type="SUPFAM" id="SSF51735">
    <property type="entry name" value="NAD(P)-binding Rossmann-fold domains"/>
    <property type="match status" value="1"/>
</dbReference>
<dbReference type="InterPro" id="IPR037089">
    <property type="entry name" value="Methyl-teptahyd_DH_N_sf"/>
</dbReference>
<dbReference type="SUPFAM" id="SSF53223">
    <property type="entry name" value="Aminoacid dehydrogenase-like, N-terminal domain"/>
    <property type="match status" value="1"/>
</dbReference>
<dbReference type="GO" id="GO:0016491">
    <property type="term" value="F:oxidoreductase activity"/>
    <property type="evidence" value="ECO:0007669"/>
    <property type="project" value="UniProtKB-KW"/>
</dbReference>
<reference evidence="3 4" key="1">
    <citation type="submission" date="2018-02" db="EMBL/GenBank/DDBJ databases">
        <title>Subsurface microbial communities from deep shales in Ohio and West Virginia, USA.</title>
        <authorList>
            <person name="Wrighton K."/>
        </authorList>
    </citation>
    <scope>NUCLEOTIDE SEQUENCE [LARGE SCALE GENOMIC DNA]</scope>
    <source>
        <strain evidence="3 4">OWC-G53F</strain>
    </source>
</reference>
<dbReference type="Proteomes" id="UP000238071">
    <property type="component" value="Unassembled WGS sequence"/>
</dbReference>
<dbReference type="AlphaFoldDB" id="A0A2S6GQ42"/>
<dbReference type="EMBL" id="PTIY01000014">
    <property type="protein sequence ID" value="PPK67280.1"/>
    <property type="molecule type" value="Genomic_DNA"/>
</dbReference>
<evidence type="ECO:0000256" key="1">
    <source>
        <dbReference type="ARBA" id="ARBA00023002"/>
    </source>
</evidence>
<feature type="domain" description="Methylene-tetrahydromethanopterin dehydrogenase N-terminal" evidence="2">
    <location>
        <begin position="18"/>
        <end position="98"/>
    </location>
</feature>
<keyword evidence="4" id="KW-1185">Reference proteome</keyword>
<dbReference type="Gene3D" id="3.40.50.10280">
    <property type="entry name" value="Methylene-tetrahydromethanopterin dehydrogenase, N-terminal domain"/>
    <property type="match status" value="1"/>
</dbReference>
<dbReference type="InterPro" id="IPR046346">
    <property type="entry name" value="Aminoacid_DH-like_N_sf"/>
</dbReference>
<accession>A0A2S6GQ42</accession>
<evidence type="ECO:0000313" key="3">
    <source>
        <dbReference type="EMBL" id="PPK67280.1"/>
    </source>
</evidence>
<proteinExistence type="predicted"/>
<sequence length="307" mass="32391">MAKRSILHMLDPMPNNSPFDINMALDAGFDVLIPYNNVKLDSVYGLTQDATFSRSPSGVKRTGIFIGGRDLGLAMDMLKTSKQAMVSPFEVSVFADPSGAFTTAAALVTCAEKELKAKHNKELKECSIVIFGGTGPVGIATGIIASLAGADVTLTDHLSADTALDVAKAYNRRFNCTLKGALANSEADKVQLVANTDIIFCTAKAGIQVLSAGVLKEATQLKVAGDVNAVPPFGIEGVKNDDCGAPLSHATKAPGAVGIGALAIGNVKFQLQHELLEAMLGPEQPLYIDFRYAFNKAREMQFGPTID</sequence>
<dbReference type="InterPro" id="IPR015259">
    <property type="entry name" value="Methyl-teptahyd_DH_N"/>
</dbReference>
<dbReference type="OrthoDB" id="8556544at2"/>
<keyword evidence="1" id="KW-0560">Oxidoreductase</keyword>
<dbReference type="InterPro" id="IPR036291">
    <property type="entry name" value="NAD(P)-bd_dom_sf"/>
</dbReference>
<dbReference type="Gene3D" id="3.40.50.720">
    <property type="entry name" value="NAD(P)-binding Rossmann-like Domain"/>
    <property type="match status" value="1"/>
</dbReference>
<protein>
    <submittedName>
        <fullName evidence="3">Methylene-tetrahydromethanopterin dehydrogenase</fullName>
    </submittedName>
</protein>